<reference evidence="4 5" key="1">
    <citation type="submission" date="2019-04" db="EMBL/GenBank/DDBJ databases">
        <title>Chitiniphilus eburnea sp. nov., a novel chitinolytic bacterium isolated from aquaculture sludge.</title>
        <authorList>
            <person name="Sheng M."/>
        </authorList>
    </citation>
    <scope>NUCLEOTIDE SEQUENCE [LARGE SCALE GENOMIC DNA]</scope>
    <source>
        <strain evidence="4 5">HX-2-15</strain>
    </source>
</reference>
<dbReference type="Gene3D" id="3.40.640.10">
    <property type="entry name" value="Type I PLP-dependent aspartate aminotransferase-like (Major domain)"/>
    <property type="match status" value="1"/>
</dbReference>
<name>A0A4U0PHS8_9NEIS</name>
<dbReference type="EMBL" id="SUMF01000027">
    <property type="protein sequence ID" value="TJZ67437.1"/>
    <property type="molecule type" value="Genomic_DNA"/>
</dbReference>
<dbReference type="AlphaFoldDB" id="A0A4U0PHS8"/>
<gene>
    <name evidence="4" type="ORF">FAZ21_16330</name>
</gene>
<accession>A0A4U0PHS8</accession>
<evidence type="ECO:0000256" key="2">
    <source>
        <dbReference type="ARBA" id="ARBA00022898"/>
    </source>
</evidence>
<protein>
    <recommendedName>
        <fullName evidence="3">Serine hydroxymethyltransferase-like domain-containing protein</fullName>
    </recommendedName>
</protein>
<dbReference type="PANTHER" id="PTHR11680">
    <property type="entry name" value="SERINE HYDROXYMETHYLTRANSFERASE"/>
    <property type="match status" value="1"/>
</dbReference>
<dbReference type="InterPro" id="IPR015424">
    <property type="entry name" value="PyrdxlP-dep_Trfase"/>
</dbReference>
<evidence type="ECO:0000256" key="1">
    <source>
        <dbReference type="ARBA" id="ARBA00001933"/>
    </source>
</evidence>
<dbReference type="Proteomes" id="UP000310016">
    <property type="component" value="Unassembled WGS sequence"/>
</dbReference>
<dbReference type="Pfam" id="PF00464">
    <property type="entry name" value="SHMT"/>
    <property type="match status" value="1"/>
</dbReference>
<proteinExistence type="predicted"/>
<sequence>MNHASQQARQVVDRLNTVLGKDYRYRSDCLSLTANENYPSALVRLAGSATAGAFYHCSFPFDVPPGEWYFPESGQMGELAQQLNTLGRSLLGAGTFDWRPNGGSPAEQALMLAACKPGDGFVHFAHRDGGHFALEALAQKVGIEIFHLPVDPHTLLIDVARLDDLLRRNPHIRIAILDQSFKLRWQPLAEIRKVLPPSCALTYDMSHDGGLIMGGVFDSPLHCGADVVHGNTHKTVPGPQKGYIAFKSAEHPLLVDTSLWLCPHLQSNCHAELLPPMWVAFKEMEAFGHDYAPQVARNAKALAGHLHRLGFEVSGEDFGFTETHQVHFAVGDLQQALDLCMNTLHRGGIRSTNIEIPGKPGIHGIRVGVQAMTRRGMCEADFEAVAGFIADLHFRKVEPAVVAARVADFLRGFPLSPLHYSFDQGLDEALLQTLYREALQ</sequence>
<keyword evidence="5" id="KW-1185">Reference proteome</keyword>
<dbReference type="SUPFAM" id="SSF53383">
    <property type="entry name" value="PLP-dependent transferases"/>
    <property type="match status" value="1"/>
</dbReference>
<dbReference type="GO" id="GO:0019264">
    <property type="term" value="P:glycine biosynthetic process from serine"/>
    <property type="evidence" value="ECO:0007669"/>
    <property type="project" value="TreeGrafter"/>
</dbReference>
<dbReference type="InterPro" id="IPR039429">
    <property type="entry name" value="SHMT-like_dom"/>
</dbReference>
<dbReference type="PANTHER" id="PTHR11680:SF35">
    <property type="entry name" value="SERINE HYDROXYMETHYLTRANSFERASE 1"/>
    <property type="match status" value="1"/>
</dbReference>
<feature type="domain" description="Serine hydroxymethyltransferase-like" evidence="3">
    <location>
        <begin position="66"/>
        <end position="389"/>
    </location>
</feature>
<comment type="cofactor">
    <cofactor evidence="1">
        <name>pyridoxal 5'-phosphate</name>
        <dbReference type="ChEBI" id="CHEBI:597326"/>
    </cofactor>
</comment>
<dbReference type="OrthoDB" id="9019276at2"/>
<dbReference type="InterPro" id="IPR015421">
    <property type="entry name" value="PyrdxlP-dep_Trfase_major"/>
</dbReference>
<dbReference type="RefSeq" id="WP_136774515.1">
    <property type="nucleotide sequence ID" value="NZ_CP156074.1"/>
</dbReference>
<evidence type="ECO:0000259" key="3">
    <source>
        <dbReference type="Pfam" id="PF00464"/>
    </source>
</evidence>
<dbReference type="Gene3D" id="3.90.1150.10">
    <property type="entry name" value="Aspartate Aminotransferase, domain 1"/>
    <property type="match status" value="1"/>
</dbReference>
<dbReference type="GO" id="GO:0004372">
    <property type="term" value="F:glycine hydroxymethyltransferase activity"/>
    <property type="evidence" value="ECO:0007669"/>
    <property type="project" value="TreeGrafter"/>
</dbReference>
<comment type="caution">
    <text evidence="4">The sequence shown here is derived from an EMBL/GenBank/DDBJ whole genome shotgun (WGS) entry which is preliminary data.</text>
</comment>
<evidence type="ECO:0000313" key="4">
    <source>
        <dbReference type="EMBL" id="TJZ67437.1"/>
    </source>
</evidence>
<dbReference type="InterPro" id="IPR015422">
    <property type="entry name" value="PyrdxlP-dep_Trfase_small"/>
</dbReference>
<dbReference type="GO" id="GO:0005737">
    <property type="term" value="C:cytoplasm"/>
    <property type="evidence" value="ECO:0007669"/>
    <property type="project" value="TreeGrafter"/>
</dbReference>
<dbReference type="SMR" id="A0A4U0PHS8"/>
<evidence type="ECO:0000313" key="5">
    <source>
        <dbReference type="Proteomes" id="UP000310016"/>
    </source>
</evidence>
<dbReference type="InterPro" id="IPR049943">
    <property type="entry name" value="Ser_HO-MeTrfase-like"/>
</dbReference>
<dbReference type="GO" id="GO:0030170">
    <property type="term" value="F:pyridoxal phosphate binding"/>
    <property type="evidence" value="ECO:0007669"/>
    <property type="project" value="TreeGrafter"/>
</dbReference>
<organism evidence="4 5">
    <name type="scientific">Chitiniphilus eburneus</name>
    <dbReference type="NCBI Taxonomy" id="2571148"/>
    <lineage>
        <taxon>Bacteria</taxon>
        <taxon>Pseudomonadati</taxon>
        <taxon>Pseudomonadota</taxon>
        <taxon>Betaproteobacteria</taxon>
        <taxon>Neisseriales</taxon>
        <taxon>Chitinibacteraceae</taxon>
        <taxon>Chitiniphilus</taxon>
    </lineage>
</organism>
<dbReference type="GO" id="GO:0046653">
    <property type="term" value="P:tetrahydrofolate metabolic process"/>
    <property type="evidence" value="ECO:0007669"/>
    <property type="project" value="TreeGrafter"/>
</dbReference>
<keyword evidence="2" id="KW-0663">Pyridoxal phosphate</keyword>